<feature type="compositionally biased region" description="Polar residues" evidence="15">
    <location>
        <begin position="497"/>
        <end position="507"/>
    </location>
</feature>
<evidence type="ECO:0000313" key="19">
    <source>
        <dbReference type="Proteomes" id="UP000265140"/>
    </source>
</evidence>
<dbReference type="FunFam" id="1.10.10.60:FF:000116">
    <property type="entry name" value="Cut-like homeobox 2b"/>
    <property type="match status" value="1"/>
</dbReference>
<dbReference type="GO" id="GO:0000981">
    <property type="term" value="F:DNA-binding transcription factor activity, RNA polymerase II-specific"/>
    <property type="evidence" value="ECO:0007669"/>
    <property type="project" value="InterPro"/>
</dbReference>
<keyword evidence="3" id="KW-0597">Phosphoprotein</keyword>
<feature type="domain" description="CUT" evidence="17">
    <location>
        <begin position="965"/>
        <end position="1052"/>
    </location>
</feature>
<keyword evidence="7 11" id="KW-0238">DNA-binding</keyword>
<dbReference type="Gene3D" id="1.10.10.60">
    <property type="entry name" value="Homeodomain-like"/>
    <property type="match status" value="1"/>
</dbReference>
<keyword evidence="5 13" id="KW-0805">Transcription regulation</keyword>
<dbReference type="InParanoid" id="A0A3P9AP81"/>
<feature type="domain" description="CUT" evidence="17">
    <location>
        <begin position="600"/>
        <end position="687"/>
    </location>
</feature>
<evidence type="ECO:0000256" key="11">
    <source>
        <dbReference type="PROSITE-ProRule" id="PRU00108"/>
    </source>
</evidence>
<proteinExistence type="inferred from homology"/>
<dbReference type="PROSITE" id="PS51042">
    <property type="entry name" value="CUT"/>
    <property type="match status" value="3"/>
</dbReference>
<dbReference type="OrthoDB" id="10257567at2759"/>
<evidence type="ECO:0000256" key="6">
    <source>
        <dbReference type="ARBA" id="ARBA00023054"/>
    </source>
</evidence>
<reference evidence="18" key="4">
    <citation type="submission" date="2025-09" db="UniProtKB">
        <authorList>
            <consortium name="Ensembl"/>
        </authorList>
    </citation>
    <scope>IDENTIFICATION</scope>
</reference>
<feature type="compositionally biased region" description="Low complexity" evidence="15">
    <location>
        <begin position="226"/>
        <end position="238"/>
    </location>
</feature>
<dbReference type="CTD" id="565530"/>
<dbReference type="Pfam" id="PF00046">
    <property type="entry name" value="Homeodomain"/>
    <property type="match status" value="1"/>
</dbReference>
<dbReference type="CDD" id="cd00086">
    <property type="entry name" value="homeodomain"/>
    <property type="match status" value="1"/>
</dbReference>
<feature type="compositionally biased region" description="Low complexity" evidence="15">
    <location>
        <begin position="1077"/>
        <end position="1086"/>
    </location>
</feature>
<dbReference type="GeneID" id="105014192"/>
<reference evidence="19" key="1">
    <citation type="journal article" date="2014" name="PLoS ONE">
        <title>The genome and linkage map of the northern pike (Esox lucius): conserved synteny revealed between the salmonid sister group and the Neoteleostei.</title>
        <authorList>
            <person name="Rondeau E.B."/>
            <person name="Minkley D.R."/>
            <person name="Leong J.S."/>
            <person name="Messmer A.M."/>
            <person name="Jantzen J.R."/>
            <person name="von Schalburg K.R."/>
            <person name="Lemon C."/>
            <person name="Bird N.H."/>
            <person name="Koop B.F."/>
        </authorList>
    </citation>
    <scope>NUCLEOTIDE SEQUENCE</scope>
</reference>
<feature type="region of interest" description="Disordered" evidence="15">
    <location>
        <begin position="1457"/>
        <end position="1564"/>
    </location>
</feature>
<dbReference type="InterPro" id="IPR003350">
    <property type="entry name" value="CUT_dom"/>
</dbReference>
<dbReference type="InterPro" id="IPR057476">
    <property type="entry name" value="Cux_N"/>
</dbReference>
<comment type="similarity">
    <text evidence="2 13">Belongs to the CUT homeobox family.</text>
</comment>
<feature type="region of interest" description="Disordered" evidence="15">
    <location>
        <begin position="317"/>
        <end position="341"/>
    </location>
</feature>
<dbReference type="PROSITE" id="PS50071">
    <property type="entry name" value="HOMEOBOX_2"/>
    <property type="match status" value="1"/>
</dbReference>
<feature type="region of interest" description="Disordered" evidence="15">
    <location>
        <begin position="865"/>
        <end position="926"/>
    </location>
</feature>
<evidence type="ECO:0000256" key="9">
    <source>
        <dbReference type="ARBA" id="ARBA00023163"/>
    </source>
</evidence>
<evidence type="ECO:0000256" key="14">
    <source>
        <dbReference type="SAM" id="Coils"/>
    </source>
</evidence>
<dbReference type="SMART" id="SM01109">
    <property type="entry name" value="CUT"/>
    <property type="match status" value="3"/>
</dbReference>
<evidence type="ECO:0000259" key="16">
    <source>
        <dbReference type="PROSITE" id="PS50071"/>
    </source>
</evidence>
<feature type="region of interest" description="Disordered" evidence="15">
    <location>
        <begin position="1049"/>
        <end position="1112"/>
    </location>
</feature>
<evidence type="ECO:0000256" key="8">
    <source>
        <dbReference type="ARBA" id="ARBA00023155"/>
    </source>
</evidence>
<feature type="region of interest" description="Disordered" evidence="15">
    <location>
        <begin position="184"/>
        <end position="208"/>
    </location>
</feature>
<dbReference type="RefSeq" id="XP_010874586.3">
    <property type="nucleotide sequence ID" value="XM_010876284.4"/>
</dbReference>
<dbReference type="Pfam" id="PF25398">
    <property type="entry name" value="CUX1_N"/>
    <property type="match status" value="1"/>
</dbReference>
<evidence type="ECO:0000256" key="13">
    <source>
        <dbReference type="RuleBase" id="RU361129"/>
    </source>
</evidence>
<sequence>MCSLFFSPSTTSSRKRCLTRGIQPTYLLQPLKKISSISPKMAADVGSMFQYWKKFDLRRLQRELNSVASELAGRQEESEHSHRQLVELSREFKRNVPEEVREMVAPVLKSFQAQVVALNKRSKEAESAFLGIYKQLIEAPDPAPLLEATQSLEERLHQLQSLAPDSEALVREISGHWRRHLEYLEKPDDTEEEGTTAASVPRAGDASTRTACVMTPNSLQALRAKGSPQQNQQGQSQGEAEDKDSTLADRLSEAEERIKVLHSSLNTAQTELRDLRCKYDQEKANKAEEVSVIAANLEKANQKAEMAQRKVERLKEQLASVRSTTPGSGHPPEGASGERDEKVDLIPSKLEAKLIAKDREILRLLENVQRLQFALQEVQDTSANQIIELERQLAYKTEVIERLETKLQSQMDYEEIKTELSILKVMKLASMNGSSAQQDSAKAAKALLLDKESFRSSHKYLMDKARVLHSADEDQSEESGRESGREGGRPSGSFSSVSQVDGRTSASPGPPNVDGSSSCHDLPRPFSVSPCSRDRLSADHVLHRQFLSSTLFKKESGSPLMPFPTALYAAKAALVSASQGPAGAGGIEAGLPSDQSESGSSTAGDDDQLETAEIAFQVKEQLLKHNIGQRVFGHYVLGLSQGSVSEILARPKPWRKLTVKGKEPFIKMKQFLSDEQNILALRTIQVRQRGSITPRIRTPETGSDDAIKNILEQAKKEIQSQRGGDIKSSLGSPSGGRSTNGAGGSSDDTIKNILEQARREMQAQQQALMEMEVCGRASATSAGSQGEHLGLPEPSKGLPLPGFIKQEEGGTVTVCMANPISSPQTPLSVLSPAAFVQNIIRKVKSEIGEAGTYFDQHWSVERGPAGVAGGVSGSRPFTSVSPSLSSSSSSGPSALPRPRPDNGECLPNSEEASAAEDDTGSGIGQSVEVKVESDVSVSPGRGLSYYPSYIPRTLKPTVPPLTPEQYEIYMYREVDTIELTRQVKEKLAKNGICQRIFGEKVLGLSQGSVSDMLSRPKPWSKLTQKGREPFIRMQLWLLDQLGQGLTQLPSQSLSQDKSPVTAQSSPSLPPSPEESHPSPLVEPVSLTLESSKENQQPEALGLVTSHPEGGKSNPSMMSLYQPHTPLGIQELVAMSPELDTYAITKKVKEVLTDNNLGQRLFGESILGLTQGSVSDLLSRPKPWHKLSLKGREPFVRMQLWLNDAHNVDKLRDMKKMEKKAYLKRRYGLLSTGSDSDSPSARSECVSPALASIDLCPYSQVKKARVVLGAEEKESLRKAYLLEPYPSQHTIEMLASQLNLKTNTVINWFHNYRSRMRREVLMEGLQDNDTDAEHNSYSPSATQSPTSDGDEKRPLHPSGRTHHLMRPLGTNSLPPHVKQEAGDLEDEGEQEERAGYIGLSKIPCFSMGIQFPQLKTEHEDLVGGCRELRLAPHYPPSIRQEEGMSSQAQGLFYGASSLDGSQRASQSKHEGDDSSKSPVDPVSFKASSETCRSSLEVSLNSPSAASSPGLMMSVSPVPSSSAPISPSLPNPPSKSTNHSLDPNPLPPNQSPKPNRSSQRRTEKMANLNNIIHRLERAANREETLEWEF</sequence>
<feature type="compositionally biased region" description="Basic and acidic residues" evidence="15">
    <location>
        <begin position="468"/>
        <end position="488"/>
    </location>
</feature>
<feature type="region of interest" description="Disordered" evidence="15">
    <location>
        <begin position="468"/>
        <end position="523"/>
    </location>
</feature>
<feature type="domain" description="Homeobox" evidence="16">
    <location>
        <begin position="1258"/>
        <end position="1318"/>
    </location>
</feature>
<dbReference type="FunFam" id="1.10.260.40:FF:000004">
    <property type="entry name" value="Cut-like homeobox 1a"/>
    <property type="match status" value="2"/>
</dbReference>
<evidence type="ECO:0000259" key="17">
    <source>
        <dbReference type="PROSITE" id="PS51042"/>
    </source>
</evidence>
<dbReference type="Gene3D" id="1.10.260.40">
    <property type="entry name" value="lambda repressor-like DNA-binding domains"/>
    <property type="match status" value="3"/>
</dbReference>
<evidence type="ECO:0000256" key="3">
    <source>
        <dbReference type="ARBA" id="ARBA00022553"/>
    </source>
</evidence>
<keyword evidence="10 11" id="KW-0539">Nucleus</keyword>
<dbReference type="OMA" id="FHNYSRM"/>
<evidence type="ECO:0000256" key="4">
    <source>
        <dbReference type="ARBA" id="ARBA00022737"/>
    </source>
</evidence>
<evidence type="ECO:0000313" key="18">
    <source>
        <dbReference type="Ensembl" id="ENSELUP00000042903.3"/>
    </source>
</evidence>
<dbReference type="InterPro" id="IPR010982">
    <property type="entry name" value="Lambda_DNA-bd_dom_sf"/>
</dbReference>
<accession>A0A3P9AP81</accession>
<keyword evidence="19" id="KW-1185">Reference proteome</keyword>
<dbReference type="PROSITE" id="PS00027">
    <property type="entry name" value="HOMEOBOX_1"/>
    <property type="match status" value="1"/>
</dbReference>
<feature type="compositionally biased region" description="Low complexity" evidence="15">
    <location>
        <begin position="873"/>
        <end position="896"/>
    </location>
</feature>
<feature type="compositionally biased region" description="Polar residues" evidence="15">
    <location>
        <begin position="729"/>
        <end position="740"/>
    </location>
</feature>
<keyword evidence="8 11" id="KW-0371">Homeobox</keyword>
<keyword evidence="9 13" id="KW-0804">Transcription</keyword>
<dbReference type="Bgee" id="ENSELUG00000024422">
    <property type="expression patterns" value="Expressed in brain and 5 other cell types or tissues"/>
</dbReference>
<dbReference type="Proteomes" id="UP000265140">
    <property type="component" value="Chromosome 13"/>
</dbReference>
<dbReference type="InterPro" id="IPR001356">
    <property type="entry name" value="HD"/>
</dbReference>
<dbReference type="GeneTree" id="ENSGT00940000160241"/>
<feature type="region of interest" description="Disordered" evidence="15">
    <location>
        <begin position="222"/>
        <end position="250"/>
    </location>
</feature>
<evidence type="ECO:0000256" key="5">
    <source>
        <dbReference type="ARBA" id="ARBA00023015"/>
    </source>
</evidence>
<dbReference type="PANTHER" id="PTHR14043:SF5">
    <property type="entry name" value="HOMEOBOX PROTEIN CUT-LIKE 2"/>
    <property type="match status" value="1"/>
</dbReference>
<evidence type="ECO:0000256" key="10">
    <source>
        <dbReference type="ARBA" id="ARBA00023242"/>
    </source>
</evidence>
<dbReference type="SMART" id="SM00389">
    <property type="entry name" value="HOX"/>
    <property type="match status" value="1"/>
</dbReference>
<dbReference type="SUPFAM" id="SSF47413">
    <property type="entry name" value="lambda repressor-like DNA-binding domains"/>
    <property type="match status" value="3"/>
</dbReference>
<dbReference type="GO" id="GO:0000977">
    <property type="term" value="F:RNA polymerase II transcription regulatory region sequence-specific DNA binding"/>
    <property type="evidence" value="ECO:0007669"/>
    <property type="project" value="TreeGrafter"/>
</dbReference>
<name>A0A3P9AP81_ESOLU</name>
<organism evidence="18 19">
    <name type="scientific">Esox lucius</name>
    <name type="common">Northern pike</name>
    <dbReference type="NCBI Taxonomy" id="8010"/>
    <lineage>
        <taxon>Eukaryota</taxon>
        <taxon>Metazoa</taxon>
        <taxon>Chordata</taxon>
        <taxon>Craniata</taxon>
        <taxon>Vertebrata</taxon>
        <taxon>Euteleostomi</taxon>
        <taxon>Actinopterygii</taxon>
        <taxon>Neopterygii</taxon>
        <taxon>Teleostei</taxon>
        <taxon>Protacanthopterygii</taxon>
        <taxon>Esociformes</taxon>
        <taxon>Esocidae</taxon>
        <taxon>Esox</taxon>
    </lineage>
</organism>
<protein>
    <recommendedName>
        <fullName evidence="13">Homeobox protein cut-like</fullName>
    </recommendedName>
</protein>
<feature type="compositionally biased region" description="Polar residues" evidence="15">
    <location>
        <begin position="593"/>
        <end position="603"/>
    </location>
</feature>
<feature type="compositionally biased region" description="Polar residues" evidence="15">
    <location>
        <begin position="1049"/>
        <end position="1063"/>
    </location>
</feature>
<evidence type="ECO:0000256" key="1">
    <source>
        <dbReference type="ARBA" id="ARBA00004123"/>
    </source>
</evidence>
<dbReference type="PANTHER" id="PTHR14043">
    <property type="entry name" value="CCAAT DISPLACEMENT PROTEIN-RELATED"/>
    <property type="match status" value="1"/>
</dbReference>
<feature type="compositionally biased region" description="Polar residues" evidence="15">
    <location>
        <begin position="1087"/>
        <end position="1097"/>
    </location>
</feature>
<evidence type="ECO:0000256" key="7">
    <source>
        <dbReference type="ARBA" id="ARBA00023125"/>
    </source>
</evidence>
<reference evidence="18" key="2">
    <citation type="submission" date="2020-02" db="EMBL/GenBank/DDBJ databases">
        <title>Esox lucius (northern pike) genome, fEsoLuc1, primary haplotype.</title>
        <authorList>
            <person name="Myers G."/>
            <person name="Karagic N."/>
            <person name="Meyer A."/>
            <person name="Pippel M."/>
            <person name="Reichard M."/>
            <person name="Winkler S."/>
            <person name="Tracey A."/>
            <person name="Sims Y."/>
            <person name="Howe K."/>
            <person name="Rhie A."/>
            <person name="Formenti G."/>
            <person name="Durbin R."/>
            <person name="Fedrigo O."/>
            <person name="Jarvis E.D."/>
        </authorList>
    </citation>
    <scope>NUCLEOTIDE SEQUENCE [LARGE SCALE GENOMIC DNA]</scope>
</reference>
<feature type="coiled-coil region" evidence="14">
    <location>
        <begin position="361"/>
        <end position="406"/>
    </location>
</feature>
<feature type="domain" description="CUT" evidence="17">
    <location>
        <begin position="1129"/>
        <end position="1216"/>
    </location>
</feature>
<dbReference type="InterPro" id="IPR009057">
    <property type="entry name" value="Homeodomain-like_sf"/>
</dbReference>
<keyword evidence="6 14" id="KW-0175">Coiled coil</keyword>
<feature type="compositionally biased region" description="Polar residues" evidence="15">
    <location>
        <begin position="1334"/>
        <end position="1346"/>
    </location>
</feature>
<evidence type="ECO:0000256" key="15">
    <source>
        <dbReference type="SAM" id="MobiDB-lite"/>
    </source>
</evidence>
<feature type="DNA-binding region" description="Homeobox" evidence="11">
    <location>
        <begin position="1260"/>
        <end position="1319"/>
    </location>
</feature>
<reference evidence="18" key="3">
    <citation type="submission" date="2025-08" db="UniProtKB">
        <authorList>
            <consortium name="Ensembl"/>
        </authorList>
    </citation>
    <scope>IDENTIFICATION</scope>
</reference>
<dbReference type="InterPro" id="IPR017970">
    <property type="entry name" value="Homeobox_CS"/>
</dbReference>
<dbReference type="KEGG" id="els:105014192"/>
<keyword evidence="4" id="KW-0677">Repeat</keyword>
<dbReference type="GO" id="GO:0005634">
    <property type="term" value="C:nucleus"/>
    <property type="evidence" value="ECO:0007669"/>
    <property type="project" value="UniProtKB-SubCell"/>
</dbReference>
<feature type="compositionally biased region" description="Polar residues" evidence="15">
    <location>
        <begin position="1484"/>
        <end position="1504"/>
    </location>
</feature>
<evidence type="ECO:0000256" key="12">
    <source>
        <dbReference type="RuleBase" id="RU000682"/>
    </source>
</evidence>
<feature type="region of interest" description="Disordered" evidence="15">
    <location>
        <begin position="579"/>
        <end position="606"/>
    </location>
</feature>
<dbReference type="Pfam" id="PF02376">
    <property type="entry name" value="CUT"/>
    <property type="match status" value="3"/>
</dbReference>
<dbReference type="FunFam" id="1.10.260.40:FF:000010">
    <property type="entry name" value="Cut-like homeobox 1a"/>
    <property type="match status" value="1"/>
</dbReference>
<dbReference type="Ensembl" id="ENSELUT00000037400.3">
    <property type="protein sequence ID" value="ENSELUP00000042903.3"/>
    <property type="gene ID" value="ENSELUG00000024422.3"/>
</dbReference>
<feature type="region of interest" description="Disordered" evidence="15">
    <location>
        <begin position="717"/>
        <end position="748"/>
    </location>
</feature>
<feature type="compositionally biased region" description="Low complexity" evidence="15">
    <location>
        <begin position="1505"/>
        <end position="1524"/>
    </location>
</feature>
<evidence type="ECO:0000256" key="2">
    <source>
        <dbReference type="ARBA" id="ARBA00008190"/>
    </source>
</evidence>
<feature type="region of interest" description="Disordered" evidence="15">
    <location>
        <begin position="1328"/>
        <end position="1390"/>
    </location>
</feature>
<dbReference type="SUPFAM" id="SSF46689">
    <property type="entry name" value="Homeodomain-like"/>
    <property type="match status" value="1"/>
</dbReference>
<comment type="subcellular location">
    <subcellularLocation>
        <location evidence="1 11 12">Nucleus</location>
    </subcellularLocation>
</comment>